<accession>A0ACB7ELV2</accession>
<reference evidence="1" key="1">
    <citation type="submission" date="2020-04" db="EMBL/GenBank/DDBJ databases">
        <title>A chromosome-scale assembly and high-density genetic map of the yellow drum (Nibea albiflora) genome.</title>
        <authorList>
            <person name="Xu D."/>
            <person name="Zhang W."/>
            <person name="Chen R."/>
            <person name="Tan P."/>
            <person name="Wang L."/>
            <person name="Song H."/>
            <person name="Tian L."/>
            <person name="Zhu Q."/>
            <person name="Wang B."/>
        </authorList>
    </citation>
    <scope>NUCLEOTIDE SEQUENCE</scope>
    <source>
        <strain evidence="1">ZJHYS-2018</strain>
    </source>
</reference>
<dbReference type="Proteomes" id="UP000805704">
    <property type="component" value="Chromosome 4"/>
</dbReference>
<dbReference type="EMBL" id="CM024792">
    <property type="protein sequence ID" value="KAG8003194.1"/>
    <property type="molecule type" value="Genomic_DNA"/>
</dbReference>
<gene>
    <name evidence="1" type="primary">ALG6</name>
    <name evidence="1" type="ORF">GBF38_007584</name>
</gene>
<comment type="caution">
    <text evidence="1">The sequence shown here is derived from an EMBL/GenBank/DDBJ whole genome shotgun (WGS) entry which is preliminary data.</text>
</comment>
<name>A0ACB7ELV2_NIBAL</name>
<sequence>MQTWSLVSVCVLLGVVVRWGVSLNSYSGAGKPPMYGDYEAQRHWQEVTYNLPVQEWYFNTTENDLNYWGLDYPPLTAYHSLICAYMFFLLVRIASTVLVTFALCWLPFLSDPSQALQVVRRIFPVARGLFEDKVANTWCSLNVLIKIRSILSSDSQIYLSAACTLLAILPSSVRLLMKPTFWQFKLALANSSLAFFLFSYQVHEKSILLAAFMLPLFLKDGLLVPYAVTSLAFLFFSIYLLSALEHCSEEELRLGAYHKLLFCLPKLDLACIVRWKFYISVAAMAGLSVVSVALVPPPHLPDLFPVLVSTTGFLHFLGTFIYFNIVQFSGPPSRKNQKKNN</sequence>
<protein>
    <submittedName>
        <fullName evidence="1">Dolichyl pyrophosphate Man9GlcNAc2 alpha-1</fullName>
    </submittedName>
</protein>
<evidence type="ECO:0000313" key="2">
    <source>
        <dbReference type="Proteomes" id="UP000805704"/>
    </source>
</evidence>
<evidence type="ECO:0000313" key="1">
    <source>
        <dbReference type="EMBL" id="KAG8003194.1"/>
    </source>
</evidence>
<proteinExistence type="predicted"/>
<organism evidence="1 2">
    <name type="scientific">Nibea albiflora</name>
    <name type="common">Yellow drum</name>
    <name type="synonym">Corvina albiflora</name>
    <dbReference type="NCBI Taxonomy" id="240163"/>
    <lineage>
        <taxon>Eukaryota</taxon>
        <taxon>Metazoa</taxon>
        <taxon>Chordata</taxon>
        <taxon>Craniata</taxon>
        <taxon>Vertebrata</taxon>
        <taxon>Euteleostomi</taxon>
        <taxon>Actinopterygii</taxon>
        <taxon>Neopterygii</taxon>
        <taxon>Teleostei</taxon>
        <taxon>Neoteleostei</taxon>
        <taxon>Acanthomorphata</taxon>
        <taxon>Eupercaria</taxon>
        <taxon>Sciaenidae</taxon>
        <taxon>Nibea</taxon>
    </lineage>
</organism>
<keyword evidence="2" id="KW-1185">Reference proteome</keyword>